<dbReference type="EMBL" id="CAJVPQ010000192">
    <property type="protein sequence ID" value="CAG8455415.1"/>
    <property type="molecule type" value="Genomic_DNA"/>
</dbReference>
<dbReference type="Proteomes" id="UP000789570">
    <property type="component" value="Unassembled WGS sequence"/>
</dbReference>
<reference evidence="2" key="1">
    <citation type="submission" date="2021-06" db="EMBL/GenBank/DDBJ databases">
        <authorList>
            <person name="Kallberg Y."/>
            <person name="Tangrot J."/>
            <person name="Rosling A."/>
        </authorList>
    </citation>
    <scope>NUCLEOTIDE SEQUENCE</scope>
    <source>
        <strain evidence="2">UK204</strain>
    </source>
</reference>
<organism evidence="2 3">
    <name type="scientific">Funneliformis caledonium</name>
    <dbReference type="NCBI Taxonomy" id="1117310"/>
    <lineage>
        <taxon>Eukaryota</taxon>
        <taxon>Fungi</taxon>
        <taxon>Fungi incertae sedis</taxon>
        <taxon>Mucoromycota</taxon>
        <taxon>Glomeromycotina</taxon>
        <taxon>Glomeromycetes</taxon>
        <taxon>Glomerales</taxon>
        <taxon>Glomeraceae</taxon>
        <taxon>Funneliformis</taxon>
    </lineage>
</organism>
<protein>
    <submittedName>
        <fullName evidence="2">15865_t:CDS:1</fullName>
    </submittedName>
</protein>
<keyword evidence="3" id="KW-1185">Reference proteome</keyword>
<dbReference type="AlphaFoldDB" id="A0A9N8VHU8"/>
<accession>A0A9N8VHU8</accession>
<evidence type="ECO:0000313" key="2">
    <source>
        <dbReference type="EMBL" id="CAG8455415.1"/>
    </source>
</evidence>
<comment type="caution">
    <text evidence="2">The sequence shown here is derived from an EMBL/GenBank/DDBJ whole genome shotgun (WGS) entry which is preliminary data.</text>
</comment>
<gene>
    <name evidence="2" type="ORF">FCALED_LOCUS1468</name>
</gene>
<feature type="transmembrane region" description="Helical" evidence="1">
    <location>
        <begin position="17"/>
        <end position="41"/>
    </location>
</feature>
<evidence type="ECO:0000256" key="1">
    <source>
        <dbReference type="SAM" id="Phobius"/>
    </source>
</evidence>
<keyword evidence="1" id="KW-0472">Membrane</keyword>
<keyword evidence="1" id="KW-0812">Transmembrane</keyword>
<name>A0A9N8VHU8_9GLOM</name>
<sequence>MLTVDVHAASPHANLEIIIFTVTAFQIALGLLAIWVIVLVATW</sequence>
<evidence type="ECO:0000313" key="3">
    <source>
        <dbReference type="Proteomes" id="UP000789570"/>
    </source>
</evidence>
<keyword evidence="1" id="KW-1133">Transmembrane helix</keyword>
<proteinExistence type="predicted"/>